<dbReference type="PROSITE" id="PS50009">
    <property type="entry name" value="RASGEF_CAT"/>
    <property type="match status" value="1"/>
</dbReference>
<feature type="compositionally biased region" description="Polar residues" evidence="4">
    <location>
        <begin position="987"/>
        <end position="999"/>
    </location>
</feature>
<keyword evidence="2 3" id="KW-0040">ANK repeat</keyword>
<dbReference type="RefSeq" id="WP_058493781.1">
    <property type="nucleotide sequence ID" value="NZ_CBCRUR010000004.1"/>
</dbReference>
<organism evidence="6 7">
    <name type="scientific">Legionella worsleiensis</name>
    <dbReference type="NCBI Taxonomy" id="45076"/>
    <lineage>
        <taxon>Bacteria</taxon>
        <taxon>Pseudomonadati</taxon>
        <taxon>Pseudomonadota</taxon>
        <taxon>Gammaproteobacteria</taxon>
        <taxon>Legionellales</taxon>
        <taxon>Legionellaceae</taxon>
        <taxon>Legionella</taxon>
    </lineage>
</organism>
<dbReference type="Gene3D" id="1.10.840.10">
    <property type="entry name" value="Ras guanine-nucleotide exchange factors catalytic domain"/>
    <property type="match status" value="1"/>
</dbReference>
<feature type="compositionally biased region" description="Basic and acidic residues" evidence="4">
    <location>
        <begin position="945"/>
        <end position="954"/>
    </location>
</feature>
<dbReference type="InterPro" id="IPR002110">
    <property type="entry name" value="Ankyrin_rpt"/>
</dbReference>
<feature type="repeat" description="ANK" evidence="3">
    <location>
        <begin position="120"/>
        <end position="152"/>
    </location>
</feature>
<dbReference type="InterPro" id="IPR036964">
    <property type="entry name" value="RASGEF_cat_dom_sf"/>
</dbReference>
<keyword evidence="1" id="KW-0677">Repeat</keyword>
<dbReference type="SUPFAM" id="SSF48366">
    <property type="entry name" value="Ras GEF"/>
    <property type="match status" value="1"/>
</dbReference>
<protein>
    <submittedName>
        <fullName evidence="6">RasGEF domain protein</fullName>
    </submittedName>
</protein>
<proteinExistence type="predicted"/>
<comment type="caution">
    <text evidence="6">The sequence shown here is derived from an EMBL/GenBank/DDBJ whole genome shotgun (WGS) entry which is preliminary data.</text>
</comment>
<dbReference type="SMART" id="SM00248">
    <property type="entry name" value="ANK"/>
    <property type="match status" value="3"/>
</dbReference>
<dbReference type="SUPFAM" id="SSF48403">
    <property type="entry name" value="Ankyrin repeat"/>
    <property type="match status" value="1"/>
</dbReference>
<dbReference type="GO" id="GO:0005085">
    <property type="term" value="F:guanyl-nucleotide exchange factor activity"/>
    <property type="evidence" value="ECO:0007669"/>
    <property type="project" value="InterPro"/>
</dbReference>
<dbReference type="AlphaFoldDB" id="A0A0W1A645"/>
<dbReference type="InterPro" id="IPR001895">
    <property type="entry name" value="RASGEF_cat_dom"/>
</dbReference>
<gene>
    <name evidence="6" type="ORF">Lwor_2013</name>
</gene>
<accession>A0A0W1A645</accession>
<dbReference type="Gene3D" id="1.25.40.20">
    <property type="entry name" value="Ankyrin repeat-containing domain"/>
    <property type="match status" value="1"/>
</dbReference>
<dbReference type="PANTHER" id="PTHR24198">
    <property type="entry name" value="ANKYRIN REPEAT AND PROTEIN KINASE DOMAIN-CONTAINING PROTEIN"/>
    <property type="match status" value="1"/>
</dbReference>
<evidence type="ECO:0000256" key="2">
    <source>
        <dbReference type="ARBA" id="ARBA00023043"/>
    </source>
</evidence>
<dbReference type="Proteomes" id="UP000054662">
    <property type="component" value="Unassembled WGS sequence"/>
</dbReference>
<keyword evidence="7" id="KW-1185">Reference proteome</keyword>
<reference evidence="6 7" key="1">
    <citation type="submission" date="2015-11" db="EMBL/GenBank/DDBJ databases">
        <title>Genomic analysis of 38 Legionella species identifies large and diverse effector repertoires.</title>
        <authorList>
            <person name="Burstein D."/>
            <person name="Amaro F."/>
            <person name="Zusman T."/>
            <person name="Lifshitz Z."/>
            <person name="Cohen O."/>
            <person name="Gilbert J.A."/>
            <person name="Pupko T."/>
            <person name="Shuman H.A."/>
            <person name="Segal G."/>
        </authorList>
    </citation>
    <scope>NUCLEOTIDE SEQUENCE [LARGE SCALE GENOMIC DNA]</scope>
    <source>
        <strain evidence="6 7">ATCC 49508</strain>
    </source>
</reference>
<dbReference type="PROSITE" id="PS50088">
    <property type="entry name" value="ANK_REPEAT"/>
    <property type="match status" value="1"/>
</dbReference>
<dbReference type="EMBL" id="LNZC01000027">
    <property type="protein sequence ID" value="KTD76788.1"/>
    <property type="molecule type" value="Genomic_DNA"/>
</dbReference>
<dbReference type="SMART" id="SM00147">
    <property type="entry name" value="RasGEF"/>
    <property type="match status" value="1"/>
</dbReference>
<sequence>MNREKIQALISSDTDEKIITRELIKWFITEPDLINTRYELGRTVFHLLVLHNKAQVLNALLEDTTWKLTGDVSWHEVATGTDQNGWTMFHYAAKADEHGINTMDVLLKFFPHTVDAQDINGNTPLHEAILAQRLWAVKKLVEHKCNRSLKNKNGQTALELPKINSDLRMALLAVDLSSLKSLDSRFRTNKDTLSKDSSMSSLFNLKESCPLLTTKRGSSSSASSSSSTLSLHSSLRYSNIERSESSSSNLSWEQETECTELNEIANKTAFQVFSRLIKAYQTNKRSVISASLQNQLTELLTTGLLADDFGLYLTPLLKKPENLRLIHDELDNLSPRVHELYSLIQDQTTAVITDFLTLFTDHSSIVDSAPRNPPIFDSSTQKIRTIQESLWLLTACQIKHNSERTCDLAAISHRALWLLSATPLSELIMHLNELYPHFDQYQKLIANFVIMQLIHYDAINSIKPDPDTAKQLTVLTQQNNDEVNGLGTLGTDINRHLLKTRELCSVYEKHPLLRNYYLLNQALNQPTALNMLRSFDQLVDEALAKTRSKREEEVQLIAHELRMLTFFFYQNVSIAEFYNKNWEKADICSQSGEKDHVCDVNCVTVGKSTLARHIVEFTDNFNKLSNYFVVKLLAQPPKNLKNSLQLLIEIAQALCPLNNEHYPDINHLMVINSIFNNLDISRLVNFDKELTAEDNAYRMEIETITSRDKNYRVMRHVYLQYRTTLPFLGIFRRDIIFAQDGNVNAAPMVSTEACGEILKHLLEIKLLINFERVHFHTNFPEFLKEYQCIDEENVHRASLRRKPRTSDQIHWIHTTEQFQSNLNMLINDYLPMEIIPIVVTGKKTYKPKDLPVFLVNSITSITKEFLKKQAKNQTKKHTNTEKDSLALLNLLNQLTTELPKIIRINELYYGTEQSSGMKRLETCLTKLEDLKNAITPTLTSQALEPQKEPKEKKPTKGRGSLIRSGSHIFQRHSLFKSTKDIIESPRAASSSDVSNTPEP</sequence>
<feature type="domain" description="Ras-GEF" evidence="5">
    <location>
        <begin position="553"/>
        <end position="820"/>
    </location>
</feature>
<evidence type="ECO:0000259" key="5">
    <source>
        <dbReference type="PROSITE" id="PS50009"/>
    </source>
</evidence>
<dbReference type="Pfam" id="PF00617">
    <property type="entry name" value="RasGEF"/>
    <property type="match status" value="1"/>
</dbReference>
<dbReference type="STRING" id="45076.Lwor_2013"/>
<dbReference type="GO" id="GO:0007264">
    <property type="term" value="P:small GTPase-mediated signal transduction"/>
    <property type="evidence" value="ECO:0007669"/>
    <property type="project" value="InterPro"/>
</dbReference>
<evidence type="ECO:0000256" key="1">
    <source>
        <dbReference type="ARBA" id="ARBA00022737"/>
    </source>
</evidence>
<evidence type="ECO:0000313" key="7">
    <source>
        <dbReference type="Proteomes" id="UP000054662"/>
    </source>
</evidence>
<dbReference type="PATRIC" id="fig|45076.6.peg.2196"/>
<dbReference type="OrthoDB" id="5649125at2"/>
<dbReference type="PANTHER" id="PTHR24198:SF165">
    <property type="entry name" value="ANKYRIN REPEAT-CONTAINING PROTEIN-RELATED"/>
    <property type="match status" value="1"/>
</dbReference>
<evidence type="ECO:0000256" key="3">
    <source>
        <dbReference type="PROSITE-ProRule" id="PRU00023"/>
    </source>
</evidence>
<name>A0A0W1A645_9GAMM</name>
<evidence type="ECO:0000256" key="4">
    <source>
        <dbReference type="SAM" id="MobiDB-lite"/>
    </source>
</evidence>
<evidence type="ECO:0000313" key="6">
    <source>
        <dbReference type="EMBL" id="KTD76788.1"/>
    </source>
</evidence>
<dbReference type="InterPro" id="IPR023578">
    <property type="entry name" value="Ras_GEF_dom_sf"/>
</dbReference>
<feature type="region of interest" description="Disordered" evidence="4">
    <location>
        <begin position="936"/>
        <end position="999"/>
    </location>
</feature>
<dbReference type="InterPro" id="IPR036770">
    <property type="entry name" value="Ankyrin_rpt-contain_sf"/>
</dbReference>